<evidence type="ECO:0000313" key="1">
    <source>
        <dbReference type="EMBL" id="KHF41340.1"/>
    </source>
</evidence>
<dbReference type="eggNOG" id="ENOG5030D3X">
    <property type="taxonomic scope" value="Bacteria"/>
</dbReference>
<evidence type="ECO:0000313" key="2">
    <source>
        <dbReference type="Proteomes" id="UP000030832"/>
    </source>
</evidence>
<sequence>MDVTINRKRSVNEPGDLISTKKNKLYAIIEDRGEKYPFHLLCLETFTIIESYDSLPTNQEIEEDIGDKLDGIYQHRDSHITLN</sequence>
<proteinExistence type="predicted"/>
<accession>A0A0B0IJ81</accession>
<keyword evidence="2" id="KW-1185">Reference proteome</keyword>
<reference evidence="1 2" key="1">
    <citation type="submission" date="2014-09" db="EMBL/GenBank/DDBJ databases">
        <title>Genome sequencing and annotation of Bacillus Okhensis strain Kh10-101T.</title>
        <authorList>
            <person name="Prakash J.S."/>
        </authorList>
    </citation>
    <scope>NUCLEOTIDE SEQUENCE [LARGE SCALE GENOMIC DNA]</scope>
    <source>
        <strain evidence="2">Kh10-101T</strain>
    </source>
</reference>
<name>A0A0B0IJ81_9BACI</name>
<dbReference type="STRING" id="333138.LQ50_03645"/>
<gene>
    <name evidence="1" type="ORF">LQ50_03645</name>
</gene>
<dbReference type="EMBL" id="JRJU01000003">
    <property type="protein sequence ID" value="KHF41340.1"/>
    <property type="molecule type" value="Genomic_DNA"/>
</dbReference>
<protein>
    <submittedName>
        <fullName evidence="1">Uncharacterized protein</fullName>
    </submittedName>
</protein>
<dbReference type="Proteomes" id="UP000030832">
    <property type="component" value="Unassembled WGS sequence"/>
</dbReference>
<dbReference type="AlphaFoldDB" id="A0A0B0IJ81"/>
<dbReference type="RefSeq" id="WP_034626221.1">
    <property type="nucleotide sequence ID" value="NZ_JRJU01000003.1"/>
</dbReference>
<comment type="caution">
    <text evidence="1">The sequence shown here is derived from an EMBL/GenBank/DDBJ whole genome shotgun (WGS) entry which is preliminary data.</text>
</comment>
<dbReference type="OrthoDB" id="2883715at2"/>
<organism evidence="1 2">
    <name type="scientific">Halalkalibacter okhensis</name>
    <dbReference type="NCBI Taxonomy" id="333138"/>
    <lineage>
        <taxon>Bacteria</taxon>
        <taxon>Bacillati</taxon>
        <taxon>Bacillota</taxon>
        <taxon>Bacilli</taxon>
        <taxon>Bacillales</taxon>
        <taxon>Bacillaceae</taxon>
        <taxon>Halalkalibacter</taxon>
    </lineage>
</organism>